<evidence type="ECO:0000259" key="1">
    <source>
        <dbReference type="Pfam" id="PF05193"/>
    </source>
</evidence>
<protein>
    <submittedName>
        <fullName evidence="2">Insulinase family protein</fullName>
    </submittedName>
</protein>
<dbReference type="InterPro" id="IPR050361">
    <property type="entry name" value="MPP/UQCRC_Complex"/>
</dbReference>
<dbReference type="InterPro" id="IPR007863">
    <property type="entry name" value="Peptidase_M16_C"/>
</dbReference>
<dbReference type="OrthoDB" id="9762085at2"/>
<dbReference type="PANTHER" id="PTHR11851:SF186">
    <property type="entry name" value="INACTIVE METALLOPROTEASE YMFF-RELATED"/>
    <property type="match status" value="1"/>
</dbReference>
<dbReference type="EMBL" id="SPPD01000007">
    <property type="protein sequence ID" value="TFU97813.1"/>
    <property type="molecule type" value="Genomic_DNA"/>
</dbReference>
<dbReference type="NCBIfam" id="NF047422">
    <property type="entry name" value="YfmF_fam"/>
    <property type="match status" value="1"/>
</dbReference>
<dbReference type="InterPro" id="IPR011249">
    <property type="entry name" value="Metalloenz_LuxS/M16"/>
</dbReference>
<evidence type="ECO:0000313" key="2">
    <source>
        <dbReference type="EMBL" id="TFU97813.1"/>
    </source>
</evidence>
<dbReference type="RefSeq" id="WP_135181993.1">
    <property type="nucleotide sequence ID" value="NZ_JADGKZ010000007.1"/>
</dbReference>
<organism evidence="2 3">
    <name type="scientific">Streptococcus cuniculi</name>
    <dbReference type="NCBI Taxonomy" id="1432788"/>
    <lineage>
        <taxon>Bacteria</taxon>
        <taxon>Bacillati</taxon>
        <taxon>Bacillota</taxon>
        <taxon>Bacilli</taxon>
        <taxon>Lactobacillales</taxon>
        <taxon>Streptococcaceae</taxon>
        <taxon>Streptococcus</taxon>
    </lineage>
</organism>
<gene>
    <name evidence="2" type="ORF">E4T82_06215</name>
</gene>
<dbReference type="Pfam" id="PF05193">
    <property type="entry name" value="Peptidase_M16_C"/>
    <property type="match status" value="1"/>
</dbReference>
<dbReference type="Proteomes" id="UP000297253">
    <property type="component" value="Unassembled WGS sequence"/>
</dbReference>
<proteinExistence type="predicted"/>
<feature type="domain" description="Peptidase M16 C-terminal" evidence="1">
    <location>
        <begin position="179"/>
        <end position="350"/>
    </location>
</feature>
<evidence type="ECO:0000313" key="3">
    <source>
        <dbReference type="Proteomes" id="UP000297253"/>
    </source>
</evidence>
<dbReference type="AlphaFoldDB" id="A0A4Y9J9X5"/>
<sequence>MKLQEGVQLHFIPADKFTTNQILVRFAAPMDKETVAGRVLVSNLLDTANQVYPTSHVFQRRLADLYGAQFSTSVSRKGKVHYVDLKLSYIKSSYLPNQTDLTLSLLDFLYASLFKPLVKKDGFELKLFEIEQTNLLNYLDAEVEDHFYHADVELASLFFEDEHLKIPRIGKRELVEKETAQTVYKALQDMIHLDRIDFFVSGEVNQKMVIKRLQDFRFSYRNPKLEWIYQQPFSTIVREKMERKEAGQSILELAYHLQYIYNNVNNIPLIVFNGLFGAFAHSKLFTNVREKEGLAYTIGSHLNIFSGLLKVYAGIDKNNRKKAMRLISKQLLDIKRGYFTDEELELTKMMLIHSATLSKDKQSQLIDQAYNKVIFGEGQLDLQDWIKSVNQMSREDVIRVAKLVRLQAVYFMEGVM</sequence>
<dbReference type="Gene3D" id="3.30.830.10">
    <property type="entry name" value="Metalloenzyme, LuxS/M16 peptidase-like"/>
    <property type="match status" value="2"/>
</dbReference>
<dbReference type="SUPFAM" id="SSF63411">
    <property type="entry name" value="LuxS/MPP-like metallohydrolase"/>
    <property type="match status" value="2"/>
</dbReference>
<name>A0A4Y9J9X5_9STRE</name>
<comment type="caution">
    <text evidence="2">The sequence shown here is derived from an EMBL/GenBank/DDBJ whole genome shotgun (WGS) entry which is preliminary data.</text>
</comment>
<dbReference type="STRING" id="1432788.BU202_07165"/>
<reference evidence="2 3" key="1">
    <citation type="submission" date="2019-03" db="EMBL/GenBank/DDBJ databases">
        <title>Diversity of the mouse oral microbiome.</title>
        <authorList>
            <person name="Joseph S."/>
            <person name="Aduse-Opoku J."/>
            <person name="Curtis M."/>
            <person name="Wade W."/>
            <person name="Hashim A."/>
        </authorList>
    </citation>
    <scope>NUCLEOTIDE SEQUENCE [LARGE SCALE GENOMIC DNA]</scope>
    <source>
        <strain evidence="2 3">WM131</strain>
    </source>
</reference>
<dbReference type="PANTHER" id="PTHR11851">
    <property type="entry name" value="METALLOPROTEASE"/>
    <property type="match status" value="1"/>
</dbReference>
<dbReference type="GO" id="GO:0046872">
    <property type="term" value="F:metal ion binding"/>
    <property type="evidence" value="ECO:0007669"/>
    <property type="project" value="InterPro"/>
</dbReference>
<accession>A0A4Y9J9X5</accession>